<feature type="compositionally biased region" description="Gly residues" evidence="1">
    <location>
        <begin position="154"/>
        <end position="165"/>
    </location>
</feature>
<dbReference type="Proteomes" id="UP001054857">
    <property type="component" value="Unassembled WGS sequence"/>
</dbReference>
<organism evidence="2 3">
    <name type="scientific">Astrephomene gubernaculifera</name>
    <dbReference type="NCBI Taxonomy" id="47775"/>
    <lineage>
        <taxon>Eukaryota</taxon>
        <taxon>Viridiplantae</taxon>
        <taxon>Chlorophyta</taxon>
        <taxon>core chlorophytes</taxon>
        <taxon>Chlorophyceae</taxon>
        <taxon>CS clade</taxon>
        <taxon>Chlamydomonadales</taxon>
        <taxon>Astrephomenaceae</taxon>
        <taxon>Astrephomene</taxon>
    </lineage>
</organism>
<sequence length="483" mass="49611">MQEAGANAAIEAPMPPPADATPAAASVGVEAQAAGATSNTAATAPVDAGTTPIATSTSMPPPNPQPTSTTQGSGPSASQPDPICGYLLQDAAFVSAVKRQDVGQAAQAAAKTIKLNLHAIIARIKPQQNMAMASLLSGSNPHPHSHHSHSQHPGVGGGGGGGGVPLPGLPVMGPGGPLMGPSAPGAERRLSDPDGRFKRGTSCEPGDGPGGAGRVRELRRGDWVVIRSANKSTDPELLGQDAWVARVEHNGWVELQVPKLGRTVKLQQRYLQLIQPQHPLGVMMGPMQQQPQMPLGPMGLQPASQPLPPPPLPPTSSTASLGGGGGGLPPPPSAAAGRRPPSEPSGGGAMGPPPSAAAAGGGMPYSTVVDEHGRPYKRPAAVPPPLLDPSLRPALQLEALPPARVASTPSRGSAARVKELIRAIRRDLLAMEESVPWNSVTPAWKNTRPGWRRALHRRRRCRGCFRRRVSAGGRDGCEHVGAA</sequence>
<dbReference type="EMBL" id="BMAR01000017">
    <property type="protein sequence ID" value="GFR47295.1"/>
    <property type="molecule type" value="Genomic_DNA"/>
</dbReference>
<feature type="compositionally biased region" description="Low complexity" evidence="1">
    <location>
        <begin position="20"/>
        <end position="44"/>
    </location>
</feature>
<feature type="region of interest" description="Disordered" evidence="1">
    <location>
        <begin position="137"/>
        <end position="216"/>
    </location>
</feature>
<keyword evidence="3" id="KW-1185">Reference proteome</keyword>
<name>A0AAD3DSK6_9CHLO</name>
<gene>
    <name evidence="2" type="ORF">Agub_g8982</name>
</gene>
<proteinExistence type="predicted"/>
<reference evidence="2 3" key="1">
    <citation type="journal article" date="2021" name="Sci. Rep.">
        <title>Genome sequencing of the multicellular alga Astrephomene provides insights into convergent evolution of germ-soma differentiation.</title>
        <authorList>
            <person name="Yamashita S."/>
            <person name="Yamamoto K."/>
            <person name="Matsuzaki R."/>
            <person name="Suzuki S."/>
            <person name="Yamaguchi H."/>
            <person name="Hirooka S."/>
            <person name="Minakuchi Y."/>
            <person name="Miyagishima S."/>
            <person name="Kawachi M."/>
            <person name="Toyoda A."/>
            <person name="Nozaki H."/>
        </authorList>
    </citation>
    <scope>NUCLEOTIDE SEQUENCE [LARGE SCALE GENOMIC DNA]</scope>
    <source>
        <strain evidence="2 3">NIES-4017</strain>
    </source>
</reference>
<feature type="region of interest" description="Disordered" evidence="1">
    <location>
        <begin position="1"/>
        <end position="82"/>
    </location>
</feature>
<evidence type="ECO:0000256" key="1">
    <source>
        <dbReference type="SAM" id="MobiDB-lite"/>
    </source>
</evidence>
<feature type="compositionally biased region" description="Pro residues" evidence="1">
    <location>
        <begin position="305"/>
        <end position="314"/>
    </location>
</feature>
<feature type="compositionally biased region" description="Basic and acidic residues" evidence="1">
    <location>
        <begin position="186"/>
        <end position="197"/>
    </location>
</feature>
<feature type="compositionally biased region" description="Low complexity" evidence="1">
    <location>
        <begin position="282"/>
        <end position="304"/>
    </location>
</feature>
<comment type="caution">
    <text evidence="2">The sequence shown here is derived from an EMBL/GenBank/DDBJ whole genome shotgun (WGS) entry which is preliminary data.</text>
</comment>
<accession>A0AAD3DSK6</accession>
<feature type="region of interest" description="Disordered" evidence="1">
    <location>
        <begin position="282"/>
        <end position="388"/>
    </location>
</feature>
<evidence type="ECO:0000313" key="2">
    <source>
        <dbReference type="EMBL" id="GFR47295.1"/>
    </source>
</evidence>
<protein>
    <submittedName>
        <fullName evidence="2">Uncharacterized protein</fullName>
    </submittedName>
</protein>
<dbReference type="AlphaFoldDB" id="A0AAD3DSK6"/>
<evidence type="ECO:0000313" key="3">
    <source>
        <dbReference type="Proteomes" id="UP001054857"/>
    </source>
</evidence>